<dbReference type="InterPro" id="IPR000489">
    <property type="entry name" value="Pterin-binding_dom"/>
</dbReference>
<comment type="caution">
    <text evidence="11">The sequence shown here is derived from an EMBL/GenBank/DDBJ whole genome shotgun (WGS) entry which is preliminary data.</text>
</comment>
<comment type="similarity">
    <text evidence="9">Belongs to the DHPS family.</text>
</comment>
<name>A0A4R6M9G4_9GAMM</name>
<gene>
    <name evidence="11" type="ORF">DFP79_1782</name>
</gene>
<comment type="pathway">
    <text evidence="3 9">Cofactor biosynthesis; tetrahydrofolate biosynthesis; 7,8-dihydrofolate from 2-amino-4-hydroxy-6-hydroxymethyl-7,8-dihydropteridine diphosphate and 4-aminobenzoate: step 1/2.</text>
</comment>
<protein>
    <recommendedName>
        <fullName evidence="4 9">Dihydropteroate synthase</fullName>
        <shortName evidence="9">DHPS</shortName>
        <ecNumber evidence="4 9">2.5.1.15</ecNumber>
    </recommendedName>
    <alternativeName>
        <fullName evidence="9">Dihydropteroate pyrophosphorylase</fullName>
    </alternativeName>
</protein>
<evidence type="ECO:0000256" key="9">
    <source>
        <dbReference type="RuleBase" id="RU361205"/>
    </source>
</evidence>
<keyword evidence="8 9" id="KW-0289">Folate biosynthesis</keyword>
<dbReference type="GO" id="GO:0004156">
    <property type="term" value="F:dihydropteroate synthase activity"/>
    <property type="evidence" value="ECO:0007669"/>
    <property type="project" value="UniProtKB-EC"/>
</dbReference>
<dbReference type="InterPro" id="IPR006390">
    <property type="entry name" value="DHP_synth_dom"/>
</dbReference>
<evidence type="ECO:0000256" key="6">
    <source>
        <dbReference type="ARBA" id="ARBA00022723"/>
    </source>
</evidence>
<dbReference type="NCBIfam" id="TIGR01496">
    <property type="entry name" value="DHPS"/>
    <property type="match status" value="1"/>
</dbReference>
<keyword evidence="7 9" id="KW-0460">Magnesium</keyword>
<evidence type="ECO:0000313" key="12">
    <source>
        <dbReference type="Proteomes" id="UP000294656"/>
    </source>
</evidence>
<dbReference type="CDD" id="cd00739">
    <property type="entry name" value="DHPS"/>
    <property type="match status" value="1"/>
</dbReference>
<dbReference type="GO" id="GO:0046656">
    <property type="term" value="P:folic acid biosynthetic process"/>
    <property type="evidence" value="ECO:0007669"/>
    <property type="project" value="UniProtKB-KW"/>
</dbReference>
<dbReference type="SUPFAM" id="SSF51717">
    <property type="entry name" value="Dihydropteroate synthetase-like"/>
    <property type="match status" value="1"/>
</dbReference>
<evidence type="ECO:0000313" key="11">
    <source>
        <dbReference type="EMBL" id="TDO98148.1"/>
    </source>
</evidence>
<evidence type="ECO:0000256" key="4">
    <source>
        <dbReference type="ARBA" id="ARBA00012458"/>
    </source>
</evidence>
<dbReference type="PANTHER" id="PTHR20941">
    <property type="entry name" value="FOLATE SYNTHESIS PROTEINS"/>
    <property type="match status" value="1"/>
</dbReference>
<comment type="cofactor">
    <cofactor evidence="2 9">
        <name>Mg(2+)</name>
        <dbReference type="ChEBI" id="CHEBI:18420"/>
    </cofactor>
</comment>
<feature type="domain" description="Pterin-binding" evidence="10">
    <location>
        <begin position="39"/>
        <end position="291"/>
    </location>
</feature>
<dbReference type="PROSITE" id="PS50972">
    <property type="entry name" value="PTERIN_BINDING"/>
    <property type="match status" value="1"/>
</dbReference>
<proteinExistence type="inferred from homology"/>
<dbReference type="UniPathway" id="UPA00077">
    <property type="reaction ID" value="UER00156"/>
</dbReference>
<dbReference type="Proteomes" id="UP000294656">
    <property type="component" value="Unassembled WGS sequence"/>
</dbReference>
<dbReference type="InterPro" id="IPR045031">
    <property type="entry name" value="DHP_synth-like"/>
</dbReference>
<dbReference type="EMBL" id="SNXC01000011">
    <property type="protein sequence ID" value="TDO98148.1"/>
    <property type="molecule type" value="Genomic_DNA"/>
</dbReference>
<dbReference type="Gene3D" id="3.20.20.20">
    <property type="entry name" value="Dihydropteroate synthase-like"/>
    <property type="match status" value="1"/>
</dbReference>
<organism evidence="11 12">
    <name type="scientific">Marinomonas balearica</name>
    <dbReference type="NCBI Taxonomy" id="491947"/>
    <lineage>
        <taxon>Bacteria</taxon>
        <taxon>Pseudomonadati</taxon>
        <taxon>Pseudomonadota</taxon>
        <taxon>Gammaproteobacteria</taxon>
        <taxon>Oceanospirillales</taxon>
        <taxon>Oceanospirillaceae</taxon>
        <taxon>Marinomonas</taxon>
    </lineage>
</organism>
<keyword evidence="6 9" id="KW-0479">Metal-binding</keyword>
<dbReference type="InterPro" id="IPR011005">
    <property type="entry name" value="Dihydropteroate_synth-like_sf"/>
</dbReference>
<evidence type="ECO:0000256" key="5">
    <source>
        <dbReference type="ARBA" id="ARBA00022679"/>
    </source>
</evidence>
<evidence type="ECO:0000256" key="2">
    <source>
        <dbReference type="ARBA" id="ARBA00001946"/>
    </source>
</evidence>
<reference evidence="11 12" key="1">
    <citation type="submission" date="2019-03" db="EMBL/GenBank/DDBJ databases">
        <title>Genomic Encyclopedia of Type Strains, Phase III (KMG-III): the genomes of soil and plant-associated and newly described type strains.</title>
        <authorList>
            <person name="Whitman W."/>
        </authorList>
    </citation>
    <scope>NUCLEOTIDE SEQUENCE [LARGE SCALE GENOMIC DNA]</scope>
    <source>
        <strain evidence="11 12">CECT 7378</strain>
    </source>
</reference>
<dbReference type="Pfam" id="PF00809">
    <property type="entry name" value="Pterin_bind"/>
    <property type="match status" value="1"/>
</dbReference>
<comment type="catalytic activity">
    <reaction evidence="1">
        <text>(7,8-dihydropterin-6-yl)methyl diphosphate + 4-aminobenzoate = 7,8-dihydropteroate + diphosphate</text>
        <dbReference type="Rhea" id="RHEA:19949"/>
        <dbReference type="ChEBI" id="CHEBI:17836"/>
        <dbReference type="ChEBI" id="CHEBI:17839"/>
        <dbReference type="ChEBI" id="CHEBI:33019"/>
        <dbReference type="ChEBI" id="CHEBI:72950"/>
        <dbReference type="EC" id="2.5.1.15"/>
    </reaction>
</comment>
<dbReference type="AlphaFoldDB" id="A0A4R6M9G4"/>
<evidence type="ECO:0000256" key="7">
    <source>
        <dbReference type="ARBA" id="ARBA00022842"/>
    </source>
</evidence>
<comment type="function">
    <text evidence="9">Catalyzes the condensation of para-aminobenzoate (pABA) with 6-hydroxymethyl-7,8-dihydropterin diphosphate (DHPt-PP) to form 7,8-dihydropteroate (H2Pte), the immediate precursor of folate derivatives.</text>
</comment>
<accession>A0A4R6M9G4</accession>
<dbReference type="PROSITE" id="PS00792">
    <property type="entry name" value="DHPS_1"/>
    <property type="match status" value="1"/>
</dbReference>
<keyword evidence="5 9" id="KW-0808">Transferase</keyword>
<evidence type="ECO:0000256" key="3">
    <source>
        <dbReference type="ARBA" id="ARBA00004763"/>
    </source>
</evidence>
<dbReference type="EC" id="2.5.1.15" evidence="4 9"/>
<dbReference type="GO" id="GO:0005829">
    <property type="term" value="C:cytosol"/>
    <property type="evidence" value="ECO:0007669"/>
    <property type="project" value="TreeGrafter"/>
</dbReference>
<dbReference type="GO" id="GO:0046872">
    <property type="term" value="F:metal ion binding"/>
    <property type="evidence" value="ECO:0007669"/>
    <property type="project" value="UniProtKB-KW"/>
</dbReference>
<evidence type="ECO:0000256" key="8">
    <source>
        <dbReference type="ARBA" id="ARBA00022909"/>
    </source>
</evidence>
<sequence length="300" mass="32763">MSSPIFLVLLFFLHSYLLSTIAAMSVVSFGGKQLDLTRPHVMGILNVTPDSFSDGGKFNTLDVALSRVEEMLNEGASFIDVGGESTRPGATPVSLQEELDRVVPVVEAITSRFDTVVSVDTSAPEVMRLACGEGAGLINDVRALERDGAVEAAVELGVPVCLMHMKGTPESMQHAPVYDSAFDDVVDYLENRAAIVERLGVNKADIFLDPGIGFGKKLQHNLTLLNRLDGLKKRGYEVLIGASRKTLIGDVLNLDVGERLYGSMGVHAAAYSKGSRIFRVHDVRPHVEMLEMMYRIERER</sequence>
<dbReference type="GO" id="GO:0046654">
    <property type="term" value="P:tetrahydrofolate biosynthetic process"/>
    <property type="evidence" value="ECO:0007669"/>
    <property type="project" value="UniProtKB-UniPathway"/>
</dbReference>
<dbReference type="PANTHER" id="PTHR20941:SF1">
    <property type="entry name" value="FOLIC ACID SYNTHESIS PROTEIN FOL1"/>
    <property type="match status" value="1"/>
</dbReference>
<evidence type="ECO:0000259" key="10">
    <source>
        <dbReference type="PROSITE" id="PS50972"/>
    </source>
</evidence>
<keyword evidence="12" id="KW-1185">Reference proteome</keyword>
<evidence type="ECO:0000256" key="1">
    <source>
        <dbReference type="ARBA" id="ARBA00000012"/>
    </source>
</evidence>